<accession>A0A803MBD8</accession>
<sequence>MSGSGMHANMGKANEAELCTPLTSVEKREAYYRHKFLADAEKALRPTNPDIPEDIEISDVEPISVRYHLRSNMDLFNQYGTNIDRMPRTKHISYQPEVGESSRRSGGGEDDDPERGASDIREEDILSVEESLERQGSRGESIEEKRLDEGYDSDQDDPKYLEPQEIPSSYEITESVVDPVWLRTATEKDYCQHGKRFYRLPDGYELRLPSEGQTALDCLAGHIVVYAKHLEFGLRAGKKNKAVPGVWLPHCNYILGNAPLSHVGLCHTDAFGIDKLDFSRLGLHPDGRVKQQCPDRPKKSYDTLPTFATRASKRKRIRQQDMAPTERITKPCTLAVKRGGGNASKRTSEPSDREPQKKQKKHDGDTVPLRQEAQETWPEGVADLEDETDPHPAKKLTATLRDPKGVGVSSEVRTGQVASIEKPPSKETTIISGRAGGLGKNAFVPALVSDFIEIPHVRIPAEVTDELAVPFGAPGDPWHPRINVNRGESVLCDDPATGGSMGWRVLKDLATPTDRSAYRVAAPCGQLMNNMLRTVNSAVEVVHMYQHYQCAADNAETKLKKADDACKLVIKERDKVKSDIKTLQKQVSELNRKLTDQELLQKKVANLEQSLKDEKEAKAKLASKVEEMERDKPGIRRRAVNRFLQTDLYANLLVDRYTAGWVSAHRCVCKAEGWDLTKWQAVEKAFNEELNHSPTSYESEYFDELPPHAVITNLNLRELPEVEFDDGLISSPVITHAGKDGSASPSNKETEKEPVKAAESTKEADKN</sequence>
<name>A0A803MBD8_CHEQI</name>
<feature type="compositionally biased region" description="Basic and acidic residues" evidence="2">
    <location>
        <begin position="346"/>
        <end position="365"/>
    </location>
</feature>
<feature type="region of interest" description="Disordered" evidence="2">
    <location>
        <begin position="733"/>
        <end position="767"/>
    </location>
</feature>
<organism evidence="3 4">
    <name type="scientific">Chenopodium quinoa</name>
    <name type="common">Quinoa</name>
    <dbReference type="NCBI Taxonomy" id="63459"/>
    <lineage>
        <taxon>Eukaryota</taxon>
        <taxon>Viridiplantae</taxon>
        <taxon>Streptophyta</taxon>
        <taxon>Embryophyta</taxon>
        <taxon>Tracheophyta</taxon>
        <taxon>Spermatophyta</taxon>
        <taxon>Magnoliopsida</taxon>
        <taxon>eudicotyledons</taxon>
        <taxon>Gunneridae</taxon>
        <taxon>Pentapetalae</taxon>
        <taxon>Caryophyllales</taxon>
        <taxon>Chenopodiaceae</taxon>
        <taxon>Chenopodioideae</taxon>
        <taxon>Atripliceae</taxon>
        <taxon>Chenopodium</taxon>
    </lineage>
</organism>
<evidence type="ECO:0000256" key="1">
    <source>
        <dbReference type="SAM" id="Coils"/>
    </source>
</evidence>
<dbReference type="Gramene" id="AUR62026405-RA">
    <property type="protein sequence ID" value="AUR62026405-RA:cds"/>
    <property type="gene ID" value="AUR62026405"/>
</dbReference>
<evidence type="ECO:0000313" key="3">
    <source>
        <dbReference type="EnsemblPlants" id="AUR62026405-RA:cds"/>
    </source>
</evidence>
<feature type="coiled-coil region" evidence="1">
    <location>
        <begin position="545"/>
        <end position="631"/>
    </location>
</feature>
<feature type="region of interest" description="Disordered" evidence="2">
    <location>
        <begin position="312"/>
        <end position="424"/>
    </location>
</feature>
<dbReference type="EnsemblPlants" id="AUR62026405-RA">
    <property type="protein sequence ID" value="AUR62026405-RA:cds"/>
    <property type="gene ID" value="AUR62026405"/>
</dbReference>
<feature type="compositionally biased region" description="Basic and acidic residues" evidence="2">
    <location>
        <begin position="748"/>
        <end position="767"/>
    </location>
</feature>
<evidence type="ECO:0000313" key="4">
    <source>
        <dbReference type="Proteomes" id="UP000596660"/>
    </source>
</evidence>
<feature type="region of interest" description="Disordered" evidence="2">
    <location>
        <begin position="93"/>
        <end position="167"/>
    </location>
</feature>
<protein>
    <submittedName>
        <fullName evidence="3">Uncharacterized protein</fullName>
    </submittedName>
</protein>
<reference evidence="3" key="1">
    <citation type="journal article" date="2017" name="Nature">
        <title>The genome of Chenopodium quinoa.</title>
        <authorList>
            <person name="Jarvis D.E."/>
            <person name="Ho Y.S."/>
            <person name="Lightfoot D.J."/>
            <person name="Schmoeckel S.M."/>
            <person name="Li B."/>
            <person name="Borm T.J.A."/>
            <person name="Ohyanagi H."/>
            <person name="Mineta K."/>
            <person name="Michell C.T."/>
            <person name="Saber N."/>
            <person name="Kharbatia N.M."/>
            <person name="Rupper R.R."/>
            <person name="Sharp A.R."/>
            <person name="Dally N."/>
            <person name="Boughton B.A."/>
            <person name="Woo Y.H."/>
            <person name="Gao G."/>
            <person name="Schijlen E.G.W.M."/>
            <person name="Guo X."/>
            <person name="Momin A.A."/>
            <person name="Negrao S."/>
            <person name="Al-Babili S."/>
            <person name="Gehring C."/>
            <person name="Roessner U."/>
            <person name="Jung C."/>
            <person name="Murphy K."/>
            <person name="Arold S.T."/>
            <person name="Gojobori T."/>
            <person name="van der Linden C.G."/>
            <person name="van Loo E.N."/>
            <person name="Jellen E.N."/>
            <person name="Maughan P.J."/>
            <person name="Tester M."/>
        </authorList>
    </citation>
    <scope>NUCLEOTIDE SEQUENCE [LARGE SCALE GENOMIC DNA]</scope>
    <source>
        <strain evidence="3">cv. PI 614886</strain>
    </source>
</reference>
<reference evidence="3" key="2">
    <citation type="submission" date="2021-03" db="UniProtKB">
        <authorList>
            <consortium name="EnsemblPlants"/>
        </authorList>
    </citation>
    <scope>IDENTIFICATION</scope>
</reference>
<evidence type="ECO:0000256" key="2">
    <source>
        <dbReference type="SAM" id="MobiDB-lite"/>
    </source>
</evidence>
<feature type="compositionally biased region" description="Basic and acidic residues" evidence="2">
    <location>
        <begin position="131"/>
        <end position="149"/>
    </location>
</feature>
<keyword evidence="4" id="KW-1185">Reference proteome</keyword>
<dbReference type="Proteomes" id="UP000596660">
    <property type="component" value="Unplaced"/>
</dbReference>
<dbReference type="AlphaFoldDB" id="A0A803MBD8"/>
<proteinExistence type="predicted"/>
<keyword evidence="1" id="KW-0175">Coiled coil</keyword>
<feature type="compositionally biased region" description="Basic and acidic residues" evidence="2">
    <location>
        <begin position="114"/>
        <end position="124"/>
    </location>
</feature>